<gene>
    <name evidence="5" type="ORF">AA314_03255</name>
    <name evidence="6" type="ORF">ATI61_103344</name>
</gene>
<dbReference type="Pfam" id="PF00266">
    <property type="entry name" value="Aminotran_5"/>
    <property type="match status" value="1"/>
</dbReference>
<dbReference type="Proteomes" id="UP000035579">
    <property type="component" value="Chromosome"/>
</dbReference>
<dbReference type="GO" id="GO:0030170">
    <property type="term" value="F:pyridoxal phosphate binding"/>
    <property type="evidence" value="ECO:0007669"/>
    <property type="project" value="InterPro"/>
</dbReference>
<dbReference type="EMBL" id="QUMU01000003">
    <property type="protein sequence ID" value="REG34444.1"/>
    <property type="molecule type" value="Genomic_DNA"/>
</dbReference>
<evidence type="ECO:0000313" key="5">
    <source>
        <dbReference type="EMBL" id="AKJ01629.1"/>
    </source>
</evidence>
<dbReference type="GO" id="GO:0030429">
    <property type="term" value="F:kynureninase activity"/>
    <property type="evidence" value="ECO:0007669"/>
    <property type="project" value="InterPro"/>
</dbReference>
<name>A0AAC8Q6H0_9BACT</name>
<organism evidence="5 7">
    <name type="scientific">Archangium gephyra</name>
    <dbReference type="NCBI Taxonomy" id="48"/>
    <lineage>
        <taxon>Bacteria</taxon>
        <taxon>Pseudomonadati</taxon>
        <taxon>Myxococcota</taxon>
        <taxon>Myxococcia</taxon>
        <taxon>Myxococcales</taxon>
        <taxon>Cystobacterineae</taxon>
        <taxon>Archangiaceae</taxon>
        <taxon>Archangium</taxon>
    </lineage>
</organism>
<evidence type="ECO:0000313" key="6">
    <source>
        <dbReference type="EMBL" id="REG34444.1"/>
    </source>
</evidence>
<reference evidence="6 8" key="2">
    <citation type="submission" date="2018-08" db="EMBL/GenBank/DDBJ databases">
        <title>Genomic Encyclopedia of Archaeal and Bacterial Type Strains, Phase II (KMG-II): from individual species to whole genera.</title>
        <authorList>
            <person name="Goeker M."/>
        </authorList>
    </citation>
    <scope>NUCLEOTIDE SEQUENCE [LARGE SCALE GENOMIC DNA]</scope>
    <source>
        <strain evidence="6 8">DSM 2261</strain>
    </source>
</reference>
<dbReference type="KEGG" id="age:AA314_03255"/>
<evidence type="ECO:0000256" key="3">
    <source>
        <dbReference type="ARBA" id="ARBA00022898"/>
    </source>
</evidence>
<dbReference type="Gene3D" id="3.90.1150.10">
    <property type="entry name" value="Aspartate Aminotransferase, domain 1"/>
    <property type="match status" value="1"/>
</dbReference>
<dbReference type="InterPro" id="IPR015424">
    <property type="entry name" value="PyrdxlP-dep_Trfase"/>
</dbReference>
<dbReference type="SUPFAM" id="SSF53383">
    <property type="entry name" value="PLP-dependent transferases"/>
    <property type="match status" value="1"/>
</dbReference>
<dbReference type="AlphaFoldDB" id="A0AAC8Q6H0"/>
<keyword evidence="3" id="KW-0663">Pyridoxal phosphate</keyword>
<evidence type="ECO:0000256" key="1">
    <source>
        <dbReference type="ARBA" id="ARBA00022642"/>
    </source>
</evidence>
<dbReference type="GO" id="GO:0019441">
    <property type="term" value="P:L-tryptophan catabolic process to kynurenine"/>
    <property type="evidence" value="ECO:0007669"/>
    <property type="project" value="TreeGrafter"/>
</dbReference>
<dbReference type="Gene3D" id="3.40.640.10">
    <property type="entry name" value="Type I PLP-dependent aspartate aminotransferase-like (Major domain)"/>
    <property type="match status" value="1"/>
</dbReference>
<dbReference type="PANTHER" id="PTHR14084">
    <property type="entry name" value="KYNURENINASE"/>
    <property type="match status" value="1"/>
</dbReference>
<proteinExistence type="predicted"/>
<evidence type="ECO:0000256" key="2">
    <source>
        <dbReference type="ARBA" id="ARBA00022801"/>
    </source>
</evidence>
<evidence type="ECO:0000259" key="4">
    <source>
        <dbReference type="Pfam" id="PF00266"/>
    </source>
</evidence>
<evidence type="ECO:0000313" key="7">
    <source>
        <dbReference type="Proteomes" id="UP000035579"/>
    </source>
</evidence>
<dbReference type="Proteomes" id="UP000256345">
    <property type="component" value="Unassembled WGS sequence"/>
</dbReference>
<dbReference type="GO" id="GO:0009435">
    <property type="term" value="P:NAD+ biosynthetic process"/>
    <property type="evidence" value="ECO:0007669"/>
    <property type="project" value="InterPro"/>
</dbReference>
<dbReference type="InterPro" id="IPR010111">
    <property type="entry name" value="Kynureninase"/>
</dbReference>
<dbReference type="InterPro" id="IPR000192">
    <property type="entry name" value="Aminotrans_V_dom"/>
</dbReference>
<dbReference type="InterPro" id="IPR015421">
    <property type="entry name" value="PyrdxlP-dep_Trfase_major"/>
</dbReference>
<dbReference type="EMBL" id="CP011509">
    <property type="protein sequence ID" value="AKJ01629.1"/>
    <property type="molecule type" value="Genomic_DNA"/>
</dbReference>
<dbReference type="GO" id="GO:0005737">
    <property type="term" value="C:cytoplasm"/>
    <property type="evidence" value="ECO:0007669"/>
    <property type="project" value="InterPro"/>
</dbReference>
<dbReference type="RefSeq" id="WP_047856163.1">
    <property type="nucleotide sequence ID" value="NZ_CP011509.1"/>
</dbReference>
<accession>A0AAC8Q6H0</accession>
<reference evidence="5 7" key="1">
    <citation type="submission" date="2015-05" db="EMBL/GenBank/DDBJ databases">
        <title>Genome assembly of Archangium gephyra DSM 2261.</title>
        <authorList>
            <person name="Sharma G."/>
            <person name="Subramanian S."/>
        </authorList>
    </citation>
    <scope>NUCLEOTIDE SEQUENCE [LARGE SCALE GENOMIC DNA]</scope>
    <source>
        <strain evidence="5 7">DSM 2261</strain>
    </source>
</reference>
<dbReference type="InterPro" id="IPR015422">
    <property type="entry name" value="PyrdxlP-dep_Trfase_small"/>
</dbReference>
<dbReference type="PANTHER" id="PTHR14084:SF0">
    <property type="entry name" value="KYNURENINASE"/>
    <property type="match status" value="1"/>
</dbReference>
<keyword evidence="1" id="KW-0662">Pyridine nucleotide biosynthesis</keyword>
<protein>
    <submittedName>
        <fullName evidence="5">Cysteine desulfurase</fullName>
    </submittedName>
    <submittedName>
        <fullName evidence="6">Kynureninase</fullName>
    </submittedName>
</protein>
<evidence type="ECO:0000313" key="8">
    <source>
        <dbReference type="Proteomes" id="UP000256345"/>
    </source>
</evidence>
<keyword evidence="2" id="KW-0378">Hydrolase</keyword>
<dbReference type="GO" id="GO:0043420">
    <property type="term" value="P:anthranilate metabolic process"/>
    <property type="evidence" value="ECO:0007669"/>
    <property type="project" value="TreeGrafter"/>
</dbReference>
<sequence length="400" mass="44112">MPPAQTDSLLKWRSEFPILERKTGYLINNSLGAMPRKARQYLNDYADLWDTEGVVAWHSWLPMVAQTADLLGSLINAPPGTMTMHQNVSTLISVLISGLSFSGRRNKVVLTELNFPSVVYNWMAQRRNGARIEAVKSRDGGLNVETEDLLAAIDDETLVVSLDLVLFRSSGLVDVKPVIEKAHKHGALVVLDCYQATGAVPIDVRALGVDFLVGGSVKWLCGGPGAAYLYARQDIIPDFKPRMTGWFSDAHPFDFRFGDVEYAADAHRFMGGSPSVPALHAARAGYEIIREVGVAAIREKSLRQTSLLMALADEQGLKVNTPRAPHRRGNTVCLDFEGSEDACQRLIAQGFVVDWRPNGGIRISPHFYNSDSECRSIMDSIRELRRSGTLQKVPTGPRAH</sequence>
<feature type="domain" description="Aminotransferase class V" evidence="4">
    <location>
        <begin position="66"/>
        <end position="340"/>
    </location>
</feature>
<keyword evidence="8" id="KW-1185">Reference proteome</keyword>